<dbReference type="OMA" id="FEPFIND"/>
<keyword evidence="3" id="KW-1185">Reference proteome</keyword>
<reference evidence="2 3" key="1">
    <citation type="submission" date="2014-06" db="EMBL/GenBank/DDBJ databases">
        <authorList>
            <person name="Swart Estienne"/>
        </authorList>
    </citation>
    <scope>NUCLEOTIDE SEQUENCE [LARGE SCALE GENOMIC DNA]</scope>
    <source>
        <strain evidence="2 3">130c</strain>
    </source>
</reference>
<evidence type="ECO:0000313" key="2">
    <source>
        <dbReference type="EMBL" id="CDW78862.1"/>
    </source>
</evidence>
<protein>
    <submittedName>
        <fullName evidence="2">Uncharacterized protein</fullName>
    </submittedName>
</protein>
<proteinExistence type="predicted"/>
<feature type="compositionally biased region" description="Polar residues" evidence="1">
    <location>
        <begin position="236"/>
        <end position="245"/>
    </location>
</feature>
<dbReference type="Pfam" id="PF14769">
    <property type="entry name" value="CLAMP"/>
    <property type="match status" value="1"/>
</dbReference>
<evidence type="ECO:0000313" key="3">
    <source>
        <dbReference type="Proteomes" id="UP000039865"/>
    </source>
</evidence>
<feature type="region of interest" description="Disordered" evidence="1">
    <location>
        <begin position="221"/>
        <end position="250"/>
    </location>
</feature>
<dbReference type="InterPro" id="IPR032727">
    <property type="entry name" value="CLAMP"/>
</dbReference>
<accession>A0A078AB81</accession>
<dbReference type="Proteomes" id="UP000039865">
    <property type="component" value="Unassembled WGS sequence"/>
</dbReference>
<gene>
    <name evidence="2" type="primary">Contig17979.g19113</name>
    <name evidence="2" type="ORF">STYLEM_7846</name>
</gene>
<dbReference type="PANTHER" id="PTHR28457:SF1">
    <property type="entry name" value="CILIA- AND FLAGELLA-ASSOCIATED PROTEIN 119"/>
    <property type="match status" value="1"/>
</dbReference>
<name>A0A078AB81_STYLE</name>
<dbReference type="PANTHER" id="PTHR28457">
    <property type="entry name" value="COILED-COIL DOMAIN-CONTAINING PROTEIN 189"/>
    <property type="match status" value="1"/>
</dbReference>
<organism evidence="2 3">
    <name type="scientific">Stylonychia lemnae</name>
    <name type="common">Ciliate</name>
    <dbReference type="NCBI Taxonomy" id="5949"/>
    <lineage>
        <taxon>Eukaryota</taxon>
        <taxon>Sar</taxon>
        <taxon>Alveolata</taxon>
        <taxon>Ciliophora</taxon>
        <taxon>Intramacronucleata</taxon>
        <taxon>Spirotrichea</taxon>
        <taxon>Stichotrichia</taxon>
        <taxon>Sporadotrichida</taxon>
        <taxon>Oxytrichidae</taxon>
        <taxon>Stylonychinae</taxon>
        <taxon>Stylonychia</taxon>
    </lineage>
</organism>
<sequence length="313" mass="36876">MAQKRKDSSLAQQLEQFFLYTKLNENDTKTLRKAQTNKEERRVLSNIFNLQTIPSPFNQNRVNKIDVLLLDFHYINYEFCKENYFSNEKVSTLLAIMDFIFHYMLDKQIIPETGYKILKQILDKHSLQRPPFSILIFEQQDIQKILQFTIKTFFRHFSLYESAFKPRMELVLKFEPFINDQYNAEQRKLEDMVLVDNDDAEKLKVYLNIFSQQLDGMAADSDPLHSGPLVSDRQHVGSTRQSQLANEEDLNEQLDQEVQINWKKVGKPYTGNDDIMSVLEREMSRLKTAMEMKIVAQDVELEEKVNIAKGKKK</sequence>
<dbReference type="InParanoid" id="A0A078AB81"/>
<dbReference type="OrthoDB" id="302881at2759"/>
<dbReference type="AlphaFoldDB" id="A0A078AB81"/>
<dbReference type="EMBL" id="CCKQ01007483">
    <property type="protein sequence ID" value="CDW78862.1"/>
    <property type="molecule type" value="Genomic_DNA"/>
</dbReference>
<evidence type="ECO:0000256" key="1">
    <source>
        <dbReference type="SAM" id="MobiDB-lite"/>
    </source>
</evidence>